<accession>A0A8T1TK88</accession>
<gene>
    <name evidence="2" type="ORF">JG687_00019132</name>
</gene>
<reference evidence="2" key="1">
    <citation type="submission" date="2021-01" db="EMBL/GenBank/DDBJ databases">
        <title>Phytophthora aleatoria, a newly-described species from Pinus radiata is distinct from Phytophthora cactorum isolates based on comparative genomics.</title>
        <authorList>
            <person name="Mcdougal R."/>
            <person name="Panda P."/>
            <person name="Williams N."/>
            <person name="Studholme D.J."/>
        </authorList>
    </citation>
    <scope>NUCLEOTIDE SEQUENCE</scope>
    <source>
        <strain evidence="2">NZFS 3830</strain>
    </source>
</reference>
<dbReference type="VEuPathDB" id="FungiDB:PC110_g11536"/>
<dbReference type="EMBL" id="JAENGZ010003041">
    <property type="protein sequence ID" value="KAG6942313.1"/>
    <property type="molecule type" value="Genomic_DNA"/>
</dbReference>
<feature type="compositionally biased region" description="Low complexity" evidence="1">
    <location>
        <begin position="44"/>
        <end position="54"/>
    </location>
</feature>
<evidence type="ECO:0000313" key="2">
    <source>
        <dbReference type="EMBL" id="KAG6942313.1"/>
    </source>
</evidence>
<feature type="region of interest" description="Disordered" evidence="1">
    <location>
        <begin position="195"/>
        <end position="214"/>
    </location>
</feature>
<feature type="compositionally biased region" description="Low complexity" evidence="1">
    <location>
        <begin position="86"/>
        <end position="105"/>
    </location>
</feature>
<feature type="region of interest" description="Disordered" evidence="1">
    <location>
        <begin position="29"/>
        <end position="139"/>
    </location>
</feature>
<feature type="compositionally biased region" description="Polar residues" evidence="1">
    <location>
        <begin position="106"/>
        <end position="123"/>
    </location>
</feature>
<dbReference type="Proteomes" id="UP000688947">
    <property type="component" value="Unassembled WGS sequence"/>
</dbReference>
<name>A0A8T1TK88_9STRA</name>
<evidence type="ECO:0000313" key="3">
    <source>
        <dbReference type="Proteomes" id="UP000688947"/>
    </source>
</evidence>
<proteinExistence type="predicted"/>
<protein>
    <submittedName>
        <fullName evidence="2">Uncharacterized protein</fullName>
    </submittedName>
</protein>
<dbReference type="VEuPathDB" id="FungiDB:PC110_g11537"/>
<dbReference type="AlphaFoldDB" id="A0A8T1TK88"/>
<feature type="compositionally biased region" description="Low complexity" evidence="1">
    <location>
        <begin position="64"/>
        <end position="79"/>
    </location>
</feature>
<dbReference type="OrthoDB" id="114075at2759"/>
<evidence type="ECO:0000256" key="1">
    <source>
        <dbReference type="SAM" id="MobiDB-lite"/>
    </source>
</evidence>
<comment type="caution">
    <text evidence="2">The sequence shown here is derived from an EMBL/GenBank/DDBJ whole genome shotgun (WGS) entry which is preliminary data.</text>
</comment>
<organism evidence="2 3">
    <name type="scientific">Phytophthora cactorum</name>
    <dbReference type="NCBI Taxonomy" id="29920"/>
    <lineage>
        <taxon>Eukaryota</taxon>
        <taxon>Sar</taxon>
        <taxon>Stramenopiles</taxon>
        <taxon>Oomycota</taxon>
        <taxon>Peronosporomycetes</taxon>
        <taxon>Peronosporales</taxon>
        <taxon>Peronosporaceae</taxon>
        <taxon>Phytophthora</taxon>
    </lineage>
</organism>
<sequence>MEVYSVLKLYRESTDFDYRSLGNNIDDGPDNFEWNCDQQPPPSAASSSNTATSSGEYDNSAPATTPSLRSESPTTSSSVGEEEDSLQTSLSSSASSSNTPTAVSSETGQQEELPTAQASNNTTSREHATIKSMPEGCVVGDPDTYISPKDLLWIKVNIVGFAAKKASELGWSDNSMGKIYFCDLDKDGSPQCPRTAIDRRMDRPEDDPSPAGGGWGIYWGQQVNLDDMLEHLDDGELEIVSHEMGDGFGLPDFY</sequence>